<keyword evidence="1" id="KW-1133">Transmembrane helix</keyword>
<organism evidence="2 3">
    <name type="scientific">Enterococcus phage phiSHEF13</name>
    <dbReference type="NCBI Taxonomy" id="2918648"/>
    <lineage>
        <taxon>Viruses</taxon>
        <taxon>Duplodnaviria</taxon>
        <taxon>Heunggongvirae</taxon>
        <taxon>Uroviricota</taxon>
        <taxon>Caudoviricetes</taxon>
        <taxon>Herelleviridae</taxon>
        <taxon>Brockvirinae</taxon>
        <taxon>Schiekvirus</taxon>
        <taxon>Schiekvirus Shef13</taxon>
    </lineage>
</organism>
<name>A0AAE9FLV8_9CAUD</name>
<dbReference type="Proteomes" id="UP000829563">
    <property type="component" value="Segment"/>
</dbReference>
<protein>
    <recommendedName>
        <fullName evidence="4">Holin</fullName>
    </recommendedName>
</protein>
<sequence length="89" mass="10286">MKVRKKLLYKSTFIIISVVIMIIASKLIADILGLEQHFTTTMLVGGSLWAWIASILFDSYEKRKQKDNLQQQLHEALKDLKEIKALIKK</sequence>
<proteinExistence type="predicted"/>
<evidence type="ECO:0000313" key="2">
    <source>
        <dbReference type="EMBL" id="UMO76702.1"/>
    </source>
</evidence>
<evidence type="ECO:0008006" key="4">
    <source>
        <dbReference type="Google" id="ProtNLM"/>
    </source>
</evidence>
<evidence type="ECO:0000313" key="3">
    <source>
        <dbReference type="Proteomes" id="UP000829563"/>
    </source>
</evidence>
<reference evidence="2 3" key="1">
    <citation type="submission" date="2021-12" db="EMBL/GenBank/DDBJ databases">
        <authorList>
            <person name="Alrafaie A.M."/>
            <person name="Stafford G.P."/>
        </authorList>
    </citation>
    <scope>NUCLEOTIDE SEQUENCE [LARGE SCALE GENOMIC DNA]</scope>
</reference>
<feature type="transmembrane region" description="Helical" evidence="1">
    <location>
        <begin position="12"/>
        <end position="32"/>
    </location>
</feature>
<accession>A0AAE9FLV8</accession>
<keyword evidence="1" id="KW-0472">Membrane</keyword>
<dbReference type="EMBL" id="OL799258">
    <property type="protein sequence ID" value="UMO76702.1"/>
    <property type="molecule type" value="Genomic_DNA"/>
</dbReference>
<keyword evidence="3" id="KW-1185">Reference proteome</keyword>
<evidence type="ECO:0000256" key="1">
    <source>
        <dbReference type="SAM" id="Phobius"/>
    </source>
</evidence>
<keyword evidence="1" id="KW-0812">Transmembrane</keyword>
<feature type="transmembrane region" description="Helical" evidence="1">
    <location>
        <begin position="38"/>
        <end position="57"/>
    </location>
</feature>